<dbReference type="InterPro" id="IPR001750">
    <property type="entry name" value="ND/Mrp_TM"/>
</dbReference>
<accession>A0A917AJP9</accession>
<organism evidence="10 11">
    <name type="scientific">Nesterenkonia cremea</name>
    <dbReference type="NCBI Taxonomy" id="1882340"/>
    <lineage>
        <taxon>Bacteria</taxon>
        <taxon>Bacillati</taxon>
        <taxon>Actinomycetota</taxon>
        <taxon>Actinomycetes</taxon>
        <taxon>Micrococcales</taxon>
        <taxon>Micrococcaceae</taxon>
        <taxon>Nesterenkonia</taxon>
    </lineage>
</organism>
<evidence type="ECO:0000259" key="9">
    <source>
        <dbReference type="Pfam" id="PF00361"/>
    </source>
</evidence>
<dbReference type="Proteomes" id="UP000633136">
    <property type="component" value="Unassembled WGS sequence"/>
</dbReference>
<feature type="transmembrane region" description="Helical" evidence="8">
    <location>
        <begin position="6"/>
        <end position="26"/>
    </location>
</feature>
<feature type="transmembrane region" description="Helical" evidence="8">
    <location>
        <begin position="254"/>
        <end position="274"/>
    </location>
</feature>
<evidence type="ECO:0000256" key="4">
    <source>
        <dbReference type="ARBA" id="ARBA00022989"/>
    </source>
</evidence>
<feature type="domain" description="NADH:quinone oxidoreductase/Mrp antiporter transmembrane" evidence="9">
    <location>
        <begin position="127"/>
        <end position="380"/>
    </location>
</feature>
<feature type="transmembrane region" description="Helical" evidence="8">
    <location>
        <begin position="133"/>
        <end position="151"/>
    </location>
</feature>
<proteinExistence type="predicted"/>
<dbReference type="PANTHER" id="PTHR42682:SF4">
    <property type="entry name" value="NADH-UBIQUINONE_PLASTOQUINONE"/>
    <property type="match status" value="1"/>
</dbReference>
<evidence type="ECO:0000256" key="1">
    <source>
        <dbReference type="ARBA" id="ARBA00004651"/>
    </source>
</evidence>
<feature type="transmembrane region" description="Helical" evidence="8">
    <location>
        <begin position="351"/>
        <end position="374"/>
    </location>
</feature>
<dbReference type="EMBL" id="BMIS01000001">
    <property type="protein sequence ID" value="GGE58080.1"/>
    <property type="molecule type" value="Genomic_DNA"/>
</dbReference>
<dbReference type="InterPro" id="IPR052175">
    <property type="entry name" value="ComplexI-like_HydComp"/>
</dbReference>
<feature type="transmembrane region" description="Helical" evidence="8">
    <location>
        <begin position="466"/>
        <end position="488"/>
    </location>
</feature>
<feature type="transmembrane region" description="Helical" evidence="8">
    <location>
        <begin position="386"/>
        <end position="405"/>
    </location>
</feature>
<feature type="transmembrane region" description="Helical" evidence="8">
    <location>
        <begin position="225"/>
        <end position="247"/>
    </location>
</feature>
<comment type="caution">
    <text evidence="10">The sequence shown here is derived from an EMBL/GenBank/DDBJ whole genome shotgun (WGS) entry which is preliminary data.</text>
</comment>
<evidence type="ECO:0000313" key="10">
    <source>
        <dbReference type="EMBL" id="GGE58080.1"/>
    </source>
</evidence>
<evidence type="ECO:0000256" key="6">
    <source>
        <dbReference type="ARBA" id="ARBA00023136"/>
    </source>
</evidence>
<keyword evidence="2" id="KW-1003">Cell membrane</keyword>
<feature type="transmembrane region" description="Helical" evidence="8">
    <location>
        <begin position="508"/>
        <end position="527"/>
    </location>
</feature>
<evidence type="ECO:0000256" key="7">
    <source>
        <dbReference type="RuleBase" id="RU000320"/>
    </source>
</evidence>
<dbReference type="Pfam" id="PF00361">
    <property type="entry name" value="Proton_antipo_M"/>
    <property type="match status" value="1"/>
</dbReference>
<evidence type="ECO:0000256" key="2">
    <source>
        <dbReference type="ARBA" id="ARBA00022475"/>
    </source>
</evidence>
<feature type="transmembrane region" description="Helical" evidence="8">
    <location>
        <begin position="163"/>
        <end position="187"/>
    </location>
</feature>
<reference evidence="10" key="2">
    <citation type="submission" date="2020-09" db="EMBL/GenBank/DDBJ databases">
        <authorList>
            <person name="Sun Q."/>
            <person name="Zhou Y."/>
        </authorList>
    </citation>
    <scope>NUCLEOTIDE SEQUENCE</scope>
    <source>
        <strain evidence="10">CGMCC 1.15388</strain>
    </source>
</reference>
<comment type="subcellular location">
    <subcellularLocation>
        <location evidence="1">Cell membrane</location>
        <topology evidence="1">Multi-pass membrane protein</topology>
    </subcellularLocation>
    <subcellularLocation>
        <location evidence="7">Membrane</location>
        <topology evidence="7">Multi-pass membrane protein</topology>
    </subcellularLocation>
</comment>
<evidence type="ECO:0000256" key="8">
    <source>
        <dbReference type="SAM" id="Phobius"/>
    </source>
</evidence>
<dbReference type="RefSeq" id="WP_188682027.1">
    <property type="nucleotide sequence ID" value="NZ_BMIS01000001.1"/>
</dbReference>
<feature type="transmembrane region" description="Helical" evidence="8">
    <location>
        <begin position="38"/>
        <end position="56"/>
    </location>
</feature>
<dbReference type="AlphaFoldDB" id="A0A917AJP9"/>
<keyword evidence="6 8" id="KW-0472">Membrane</keyword>
<feature type="transmembrane region" description="Helical" evidence="8">
    <location>
        <begin position="76"/>
        <end position="98"/>
    </location>
</feature>
<evidence type="ECO:0000313" key="11">
    <source>
        <dbReference type="Proteomes" id="UP000633136"/>
    </source>
</evidence>
<keyword evidence="4 8" id="KW-1133">Transmembrane helix</keyword>
<dbReference type="PANTHER" id="PTHR42682">
    <property type="entry name" value="HYDROGENASE-4 COMPONENT F"/>
    <property type="match status" value="1"/>
</dbReference>
<feature type="transmembrane region" description="Helical" evidence="8">
    <location>
        <begin position="323"/>
        <end position="345"/>
    </location>
</feature>
<dbReference type="GO" id="GO:0005886">
    <property type="term" value="C:plasma membrane"/>
    <property type="evidence" value="ECO:0007669"/>
    <property type="project" value="UniProtKB-SubCell"/>
</dbReference>
<feature type="transmembrane region" description="Helical" evidence="8">
    <location>
        <begin position="603"/>
        <end position="626"/>
    </location>
</feature>
<feature type="transmembrane region" description="Helical" evidence="8">
    <location>
        <begin position="294"/>
        <end position="316"/>
    </location>
</feature>
<feature type="transmembrane region" description="Helical" evidence="8">
    <location>
        <begin position="110"/>
        <end position="127"/>
    </location>
</feature>
<evidence type="ECO:0000256" key="5">
    <source>
        <dbReference type="ARBA" id="ARBA00023002"/>
    </source>
</evidence>
<sequence>MTELLFALSFLLPAGAAAAIACAGLLSPSTAHRVRRRAGLFAPSAVLPAGLLALSGEAELELPWLMLGSTAAVDALGRPLLMIAVLLYGAALSSITWLKLRDAERGSGALSAWLLVCFCGNIGTYLAADLVSFYLAFAVMSFAAVGLVIHYRDAAARRASRIYLFLSVFSETLILAAVVLLGSALLAPSEAVDPEFDDGGAPDAQESLLLEHVPAAVMDSPHTGLILGLLLVGFGVKAGTVPLHVWLPLAHPAAPPAASAVLSGAMVKAGLVGWLRFLPLGEDGDAGARDAVEIAAWALVAAALTGAFLAVLVGVLQKDPKVVLAYSTISQMGFIAALVGVGLLVPELAALTAGAAVAYAVHHGLAKGALFLGVPVVKHYGHGRTGVLVLLGMAGAGAAVAGAPFTSGAFGKYVSKEAVEGVTVLGVGLEDILPWVATGSTLLLLRFGWVMWQAERAPRRRADGELLSWLAVCAAGIAVPWLIGAQWMPEEELPAEPPTWEASVLWDAAWPILAGLALGGAVWALAARGLLPDWASRADGTVIAPGDLIVAEESLAVRAASGTVRGVEAAHRGLEDRSRSAAEALLSAGRRVRSWATRAETRLSAWETSGLVLLMVLAATALMWWWG</sequence>
<name>A0A917AJP9_9MICC</name>
<gene>
    <name evidence="10" type="ORF">GCM10011401_01070</name>
</gene>
<dbReference type="GO" id="GO:0016491">
    <property type="term" value="F:oxidoreductase activity"/>
    <property type="evidence" value="ECO:0007669"/>
    <property type="project" value="UniProtKB-KW"/>
</dbReference>
<evidence type="ECO:0000256" key="3">
    <source>
        <dbReference type="ARBA" id="ARBA00022692"/>
    </source>
</evidence>
<keyword evidence="3 7" id="KW-0812">Transmembrane</keyword>
<keyword evidence="11" id="KW-1185">Reference proteome</keyword>
<keyword evidence="5" id="KW-0560">Oxidoreductase</keyword>
<reference evidence="10" key="1">
    <citation type="journal article" date="2014" name="Int. J. Syst. Evol. Microbiol.">
        <title>Complete genome sequence of Corynebacterium casei LMG S-19264T (=DSM 44701T), isolated from a smear-ripened cheese.</title>
        <authorList>
            <consortium name="US DOE Joint Genome Institute (JGI-PGF)"/>
            <person name="Walter F."/>
            <person name="Albersmeier A."/>
            <person name="Kalinowski J."/>
            <person name="Ruckert C."/>
        </authorList>
    </citation>
    <scope>NUCLEOTIDE SEQUENCE</scope>
    <source>
        <strain evidence="10">CGMCC 1.15388</strain>
    </source>
</reference>
<feature type="transmembrane region" description="Helical" evidence="8">
    <location>
        <begin position="432"/>
        <end position="454"/>
    </location>
</feature>
<protein>
    <recommendedName>
        <fullName evidence="9">NADH:quinone oxidoreductase/Mrp antiporter transmembrane domain-containing protein</fullName>
    </recommendedName>
</protein>